<dbReference type="InterPro" id="IPR027417">
    <property type="entry name" value="P-loop_NTPase"/>
</dbReference>
<dbReference type="InterPro" id="IPR007111">
    <property type="entry name" value="NACHT_NTPase"/>
</dbReference>
<organism evidence="2 3">
    <name type="scientific">Alteromonas macleodii</name>
    <name type="common">Pseudoalteromonas macleodii</name>
    <dbReference type="NCBI Taxonomy" id="28108"/>
    <lineage>
        <taxon>Bacteria</taxon>
        <taxon>Pseudomonadati</taxon>
        <taxon>Pseudomonadota</taxon>
        <taxon>Gammaproteobacteria</taxon>
        <taxon>Alteromonadales</taxon>
        <taxon>Alteromonadaceae</taxon>
        <taxon>Alteromonas/Salinimonas group</taxon>
        <taxon>Alteromonas</taxon>
    </lineage>
</organism>
<dbReference type="Proteomes" id="UP000509458">
    <property type="component" value="Chromosome"/>
</dbReference>
<protein>
    <recommendedName>
        <fullName evidence="1">NACHT domain-containing protein</fullName>
    </recommendedName>
</protein>
<dbReference type="EMBL" id="LR812090">
    <property type="protein sequence ID" value="CAB9495804.1"/>
    <property type="molecule type" value="Genomic_DNA"/>
</dbReference>
<dbReference type="RefSeq" id="WP_197964247.1">
    <property type="nucleotide sequence ID" value="NZ_LR812090.1"/>
</dbReference>
<gene>
    <name evidence="2" type="ORF">ALFOR1_70176</name>
</gene>
<evidence type="ECO:0000313" key="3">
    <source>
        <dbReference type="Proteomes" id="UP000509458"/>
    </source>
</evidence>
<evidence type="ECO:0000259" key="1">
    <source>
        <dbReference type="Pfam" id="PF05729"/>
    </source>
</evidence>
<reference evidence="2 3" key="1">
    <citation type="submission" date="2020-06" db="EMBL/GenBank/DDBJ databases">
        <authorList>
            <person name="Duchaud E."/>
        </authorList>
    </citation>
    <scope>NUCLEOTIDE SEQUENCE [LARGE SCALE GENOMIC DNA]</scope>
    <source>
        <strain evidence="2">Alteromonas fortis</strain>
    </source>
</reference>
<sequence length="1011" mass="113186">MAGTDLVRASRDGDQFHYLWAARQCLKLLPSAEDLVAITIEGASEKEAGSDRVSEGEEIIDVGFYYGSEDFSKAQRIRYVQLKHSTASSDQPWTASGLKKTIQGFAARYIKLLECFSAASVSERFQFEFTTNRPIDRKVQEALADLRNNTATCRHQAQQNTLLQYSGLQKPQASQFFKLFAVMGSESGLWEQQNLLTQDLSAYLVDADYDTPVQLKDLITRKATTEFESNPSIRRQDVLRALKASEELLLPAPCLIANSADTILREQENQIRQALLNTDVPLIIHADGGVGKSIIASRIATSMPPGSEAVLYDCFGNGLYRNSLHFRHRHEDALVQISNELAAKGLCHPLIPTTRADSKQYMRAFQHRITQAIGLMRAKNQNAFLCLIVDAADNAEMAQPEQAGPTSFVKDLIRSTYPEGVKLAFTCRSHRRAKLHAPINAQEIELKPFSVSESAHLLRKYYPHANNDDIEEFNFLSSSNPRVQALALEWKLPIKEMLRRLGPEPTTVDGAISDLLESSIGKLKDEAGAEEASHIDIMCKGLAILRPLVPIPVLAELSQTSESAIRSFVLDFGRPLLLKGNSLHFLDEPTETWFRERFEPNEADLIDFIDRLQPLAKKSSYVASALPQLLLQAGKLDRLISITLSGEELPEESLLEKREVELQRLTFSIKASLQQKKYLAAAKLALKAGGESAGEERQYSLIQENTDLAARLLGPDRIEEIVSKRIFNSGWMGSHHTYDAGLLSGREELFPDASSRLRMAMDWLDSWASSTHGEDNSENVSDDDRVELSAAILRLRGAEASAQFLRRWRPRNLAYKAGLGLGKRLIDLGECDQLDALIEASGNDVWLLLGLFTEANAVSYKVPKAPLKRCLRLLGYRRIKLSESPEWNRQWEILSSICSTVELALRILPKEPERWAAVIQRYLPSKPPSTFTNQYENESIALLKAYALTSCLRGKPLKLVDIAPKDIRKQLETNNHYGFTQEIRNFKRNIGGLLPWINLSYAIACGPPLKT</sequence>
<dbReference type="Pfam" id="PF05729">
    <property type="entry name" value="NACHT"/>
    <property type="match status" value="1"/>
</dbReference>
<name>A0A6T9Y4L4_ALTMA</name>
<feature type="domain" description="NACHT" evidence="1">
    <location>
        <begin position="283"/>
        <end position="464"/>
    </location>
</feature>
<accession>A0A6T9Y4L4</accession>
<dbReference type="SUPFAM" id="SSF52540">
    <property type="entry name" value="P-loop containing nucleoside triphosphate hydrolases"/>
    <property type="match status" value="1"/>
</dbReference>
<proteinExistence type="predicted"/>
<dbReference type="AlphaFoldDB" id="A0A6T9Y4L4"/>
<evidence type="ECO:0000313" key="2">
    <source>
        <dbReference type="EMBL" id="CAB9495804.1"/>
    </source>
</evidence>